<gene>
    <name evidence="10" type="ORF">SAMN05444169_4753</name>
</gene>
<dbReference type="EMBL" id="LT670818">
    <property type="protein sequence ID" value="SHG90920.1"/>
    <property type="molecule type" value="Genomic_DNA"/>
</dbReference>
<keyword evidence="3" id="KW-0597">Phosphoprotein</keyword>
<dbReference type="PANTHER" id="PTHR41523">
    <property type="entry name" value="TWO-COMPONENT SYSTEM SENSOR PROTEIN"/>
    <property type="match status" value="1"/>
</dbReference>
<dbReference type="PANTHER" id="PTHR41523:SF7">
    <property type="entry name" value="HISTIDINE KINASE"/>
    <property type="match status" value="1"/>
</dbReference>
<evidence type="ECO:0000256" key="5">
    <source>
        <dbReference type="ARBA" id="ARBA00022741"/>
    </source>
</evidence>
<dbReference type="GO" id="GO:0004673">
    <property type="term" value="F:protein histidine kinase activity"/>
    <property type="evidence" value="ECO:0007669"/>
    <property type="project" value="UniProtKB-EC"/>
</dbReference>
<evidence type="ECO:0000259" key="9">
    <source>
        <dbReference type="Pfam" id="PF07568"/>
    </source>
</evidence>
<evidence type="ECO:0000313" key="10">
    <source>
        <dbReference type="EMBL" id="SHG90920.1"/>
    </source>
</evidence>
<dbReference type="GO" id="GO:0005524">
    <property type="term" value="F:ATP binding"/>
    <property type="evidence" value="ECO:0007669"/>
    <property type="project" value="UniProtKB-KW"/>
</dbReference>
<organism evidence="10 11">
    <name type="scientific">Bradyrhizobium erythrophlei</name>
    <dbReference type="NCBI Taxonomy" id="1437360"/>
    <lineage>
        <taxon>Bacteria</taxon>
        <taxon>Pseudomonadati</taxon>
        <taxon>Pseudomonadota</taxon>
        <taxon>Alphaproteobacteria</taxon>
        <taxon>Hyphomicrobiales</taxon>
        <taxon>Nitrobacteraceae</taxon>
        <taxon>Bradyrhizobium</taxon>
    </lineage>
</organism>
<keyword evidence="4" id="KW-0808">Transferase</keyword>
<proteinExistence type="predicted"/>
<dbReference type="InterPro" id="IPR003594">
    <property type="entry name" value="HATPase_dom"/>
</dbReference>
<dbReference type="Pfam" id="PF02518">
    <property type="entry name" value="HATPase_c"/>
    <property type="match status" value="1"/>
</dbReference>
<dbReference type="CDD" id="cd16936">
    <property type="entry name" value="HATPase_RsbW-like"/>
    <property type="match status" value="1"/>
</dbReference>
<accession>A0A1M5NN30</accession>
<evidence type="ECO:0000256" key="7">
    <source>
        <dbReference type="ARBA" id="ARBA00022840"/>
    </source>
</evidence>
<evidence type="ECO:0000256" key="6">
    <source>
        <dbReference type="ARBA" id="ARBA00022777"/>
    </source>
</evidence>
<dbReference type="Pfam" id="PF07568">
    <property type="entry name" value="HisKA_2"/>
    <property type="match status" value="1"/>
</dbReference>
<feature type="domain" description="Signal transduction histidine kinase subgroup 2 dimerisation and phosphoacceptor" evidence="9">
    <location>
        <begin position="18"/>
        <end position="92"/>
    </location>
</feature>
<evidence type="ECO:0000256" key="1">
    <source>
        <dbReference type="ARBA" id="ARBA00000085"/>
    </source>
</evidence>
<keyword evidence="6 10" id="KW-0418">Kinase</keyword>
<dbReference type="EC" id="2.7.13.3" evidence="2"/>
<dbReference type="SUPFAM" id="SSF55874">
    <property type="entry name" value="ATPase domain of HSP90 chaperone/DNA topoisomerase II/histidine kinase"/>
    <property type="match status" value="1"/>
</dbReference>
<reference evidence="10 11" key="1">
    <citation type="submission" date="2016-11" db="EMBL/GenBank/DDBJ databases">
        <authorList>
            <person name="Jaros S."/>
            <person name="Januszkiewicz K."/>
            <person name="Wedrychowicz H."/>
        </authorList>
    </citation>
    <scope>NUCLEOTIDE SEQUENCE [LARGE SCALE GENOMIC DNA]</scope>
    <source>
        <strain evidence="10 11">GAS242</strain>
    </source>
</reference>
<keyword evidence="7" id="KW-0067">ATP-binding</keyword>
<dbReference type="InterPro" id="IPR036890">
    <property type="entry name" value="HATPase_C_sf"/>
</dbReference>
<comment type="catalytic activity">
    <reaction evidence="1">
        <text>ATP + protein L-histidine = ADP + protein N-phospho-L-histidine.</text>
        <dbReference type="EC" id="2.7.13.3"/>
    </reaction>
</comment>
<dbReference type="InterPro" id="IPR011495">
    <property type="entry name" value="Sig_transdc_His_kin_sub2_dim/P"/>
</dbReference>
<sequence>MEPTSQNAFPEGALLMQELSHRINNELASAINAISLAAARSGSSDVKAVLANVSERLHSYADVLRTLQVPEHQTYIDAAQYLRQLCLSISRSKLESNNIRLVLAVRPLSMSSERCWRLGLIVYELVTNSARHAFNGTEGEVWVELWPAGHFVECRVSDNGTTRQRIQHGRGLTIVQQLVRCLNGRLEQSFGPQGSSSILVFPFQALRFRRSF</sequence>
<dbReference type="Gene3D" id="3.30.565.10">
    <property type="entry name" value="Histidine kinase-like ATPase, C-terminal domain"/>
    <property type="match status" value="1"/>
</dbReference>
<evidence type="ECO:0000256" key="2">
    <source>
        <dbReference type="ARBA" id="ARBA00012438"/>
    </source>
</evidence>
<dbReference type="Proteomes" id="UP000190675">
    <property type="component" value="Chromosome I"/>
</dbReference>
<name>A0A1M5NN30_9BRAD</name>
<dbReference type="AlphaFoldDB" id="A0A1M5NN30"/>
<keyword evidence="5" id="KW-0547">Nucleotide-binding</keyword>
<evidence type="ECO:0000256" key="4">
    <source>
        <dbReference type="ARBA" id="ARBA00022679"/>
    </source>
</evidence>
<evidence type="ECO:0000313" key="11">
    <source>
        <dbReference type="Proteomes" id="UP000190675"/>
    </source>
</evidence>
<protein>
    <recommendedName>
        <fullName evidence="2">histidine kinase</fullName>
        <ecNumber evidence="2">2.7.13.3</ecNumber>
    </recommendedName>
</protein>
<feature type="domain" description="Histidine kinase/HSP90-like ATPase" evidence="8">
    <location>
        <begin position="117"/>
        <end position="203"/>
    </location>
</feature>
<evidence type="ECO:0000256" key="3">
    <source>
        <dbReference type="ARBA" id="ARBA00022553"/>
    </source>
</evidence>
<evidence type="ECO:0000259" key="8">
    <source>
        <dbReference type="Pfam" id="PF02518"/>
    </source>
</evidence>